<evidence type="ECO:0000256" key="2">
    <source>
        <dbReference type="ARBA" id="ARBA00023015"/>
    </source>
</evidence>
<feature type="region of interest" description="Disordered" evidence="4">
    <location>
        <begin position="1"/>
        <end position="87"/>
    </location>
</feature>
<accession>A0ABD1C6A3</accession>
<dbReference type="Pfam" id="PF22757">
    <property type="entry name" value="GeBP-like_C"/>
    <property type="match status" value="1"/>
</dbReference>
<evidence type="ECO:0000313" key="8">
    <source>
        <dbReference type="Proteomes" id="UP001558713"/>
    </source>
</evidence>
<evidence type="ECO:0000256" key="4">
    <source>
        <dbReference type="SAM" id="MobiDB-lite"/>
    </source>
</evidence>
<feature type="compositionally biased region" description="Acidic residues" evidence="4">
    <location>
        <begin position="19"/>
        <end position="31"/>
    </location>
</feature>
<reference evidence="7 8" key="1">
    <citation type="submission" date="2024-04" db="EMBL/GenBank/DDBJ databases">
        <title>Genome assembly C_amara_ONT_v2.</title>
        <authorList>
            <person name="Yant L."/>
            <person name="Moore C."/>
            <person name="Slenker M."/>
        </authorList>
    </citation>
    <scope>NUCLEOTIDE SEQUENCE [LARGE SCALE GENOMIC DNA]</scope>
    <source>
        <tissue evidence="7">Leaf</tissue>
    </source>
</reference>
<keyword evidence="2" id="KW-0805">Transcription regulation</keyword>
<dbReference type="Proteomes" id="UP001558713">
    <property type="component" value="Unassembled WGS sequence"/>
</dbReference>
<dbReference type="Pfam" id="PF04504">
    <property type="entry name" value="GeBP-like_DBD"/>
    <property type="match status" value="1"/>
</dbReference>
<evidence type="ECO:0000313" key="7">
    <source>
        <dbReference type="EMBL" id="KAL1224962.1"/>
    </source>
</evidence>
<keyword evidence="8" id="KW-1185">Reference proteome</keyword>
<protein>
    <submittedName>
        <fullName evidence="7">Transcription factor</fullName>
    </submittedName>
</protein>
<comment type="similarity">
    <text evidence="1">Belongs to the GeBP family.</text>
</comment>
<name>A0ABD1C6A3_CARAN</name>
<dbReference type="InterPro" id="IPR007592">
    <property type="entry name" value="GEBP"/>
</dbReference>
<keyword evidence="3" id="KW-0804">Transcription</keyword>
<dbReference type="PANTHER" id="PTHR31662:SF68">
    <property type="entry name" value="DNA-BINDING STOREKEEPER PROTEIN TRANSCRIPTIONAL REGULATOR-LIKE PROTEIN-RELATED"/>
    <property type="match status" value="1"/>
</dbReference>
<dbReference type="EMBL" id="JBANAX010000042">
    <property type="protein sequence ID" value="KAL1224962.1"/>
    <property type="molecule type" value="Genomic_DNA"/>
</dbReference>
<dbReference type="AlphaFoldDB" id="A0ABD1C6A3"/>
<evidence type="ECO:0000256" key="1">
    <source>
        <dbReference type="ARBA" id="ARBA00010820"/>
    </source>
</evidence>
<dbReference type="PANTHER" id="PTHR31662">
    <property type="entry name" value="BNAANNG10740D PROTEIN-RELATED"/>
    <property type="match status" value="1"/>
</dbReference>
<dbReference type="InterPro" id="IPR053932">
    <property type="entry name" value="GeBP-like_DBD"/>
</dbReference>
<dbReference type="InterPro" id="IPR053933">
    <property type="entry name" value="GeBP-like_C"/>
</dbReference>
<organism evidence="7 8">
    <name type="scientific">Cardamine amara subsp. amara</name>
    <dbReference type="NCBI Taxonomy" id="228776"/>
    <lineage>
        <taxon>Eukaryota</taxon>
        <taxon>Viridiplantae</taxon>
        <taxon>Streptophyta</taxon>
        <taxon>Embryophyta</taxon>
        <taxon>Tracheophyta</taxon>
        <taxon>Spermatophyta</taxon>
        <taxon>Magnoliopsida</taxon>
        <taxon>eudicotyledons</taxon>
        <taxon>Gunneridae</taxon>
        <taxon>Pentapetalae</taxon>
        <taxon>rosids</taxon>
        <taxon>malvids</taxon>
        <taxon>Brassicales</taxon>
        <taxon>Brassicaceae</taxon>
        <taxon>Cardamineae</taxon>
        <taxon>Cardamine</taxon>
    </lineage>
</organism>
<feature type="domain" description="Glabrous enhancer-binding protein-like C-terminal" evidence="6">
    <location>
        <begin position="236"/>
        <end position="284"/>
    </location>
</feature>
<comment type="caution">
    <text evidence="7">The sequence shown here is derived from an EMBL/GenBank/DDBJ whole genome shotgun (WGS) entry which is preliminary data.</text>
</comment>
<evidence type="ECO:0000259" key="5">
    <source>
        <dbReference type="Pfam" id="PF04504"/>
    </source>
</evidence>
<proteinExistence type="inferred from homology"/>
<sequence>MTKRHHKLFQDLPSPSSSYDEEVEISSESEYNEEKTIFSSEEDEPIDLPPIPVTEKMKRQDEGTSTDVNPKRAKKIASAEGTKSHPSIPRIWSEDDEILVLQGIIDFEKETGKSVFEDTKGFHKVVRKSISFEVSFAQFLDKIRNMKYKFLRKLQNGVQQLSLKRHAHKCFILSKVIWGAEEMALEYYVKSTGEPKKSQGRKKKKVDLWSSPYRKKIEEDNVSKVLIHGGDLTNSDWFDNSFLVRSIENLGVNSVKDKWIVVPIETKKKIEDKLKLLQVKEVECQKIEKMLKTKEVECVRQRSDLLNEVISVLTYPK</sequence>
<evidence type="ECO:0000256" key="3">
    <source>
        <dbReference type="ARBA" id="ARBA00023163"/>
    </source>
</evidence>
<feature type="domain" description="Glabrous enhancer-binding protein-like DBD" evidence="5">
    <location>
        <begin position="89"/>
        <end position="179"/>
    </location>
</feature>
<gene>
    <name evidence="7" type="ORF">V5N11_002743</name>
</gene>
<evidence type="ECO:0000259" key="6">
    <source>
        <dbReference type="Pfam" id="PF22757"/>
    </source>
</evidence>
<dbReference type="GO" id="GO:0010468">
    <property type="term" value="P:regulation of gene expression"/>
    <property type="evidence" value="ECO:0007669"/>
    <property type="project" value="UniProtKB-ARBA"/>
</dbReference>